<keyword evidence="2" id="KW-1185">Reference proteome</keyword>
<dbReference type="AlphaFoldDB" id="A0A1I0DWS0"/>
<reference evidence="1 2" key="1">
    <citation type="submission" date="2016-10" db="EMBL/GenBank/DDBJ databases">
        <authorList>
            <person name="de Groot N.N."/>
        </authorList>
    </citation>
    <scope>NUCLEOTIDE SEQUENCE [LARGE SCALE GENOMIC DNA]</scope>
    <source>
        <strain evidence="1 2">DSM 18979</strain>
    </source>
</reference>
<sequence length="214" mass="24524">MKKIISLIILVLLALTIFTGCSYETEKSEEALQEGITEEIEEEIPQEQEVDIADENQESTSDFATDEERTFYLSNLRNGDEVGEGLIIRDIYIEDEYTSFILAGDIALTGELSYDHQYYEAMMFTFPDDIFPTIVIEGEGYNQEHIEFTYKPSHFVFRNEDALFEALPHSDLIEVIEEGKTMNVGIGVKDLNFIGYWQSEYGASVEFVEIIDIM</sequence>
<dbReference type="OrthoDB" id="9761519at2"/>
<protein>
    <submittedName>
        <fullName evidence="1">Uncharacterized protein</fullName>
    </submittedName>
</protein>
<dbReference type="RefSeq" id="WP_090443574.1">
    <property type="nucleotide sequence ID" value="NZ_FOHU01000009.1"/>
</dbReference>
<evidence type="ECO:0000313" key="1">
    <source>
        <dbReference type="EMBL" id="SET36472.1"/>
    </source>
</evidence>
<accession>A0A1I0DWS0</accession>
<dbReference type="EMBL" id="FOHU01000009">
    <property type="protein sequence ID" value="SET36472.1"/>
    <property type="molecule type" value="Genomic_DNA"/>
</dbReference>
<dbReference type="Proteomes" id="UP000199568">
    <property type="component" value="Unassembled WGS sequence"/>
</dbReference>
<proteinExistence type="predicted"/>
<name>A0A1I0DWS0_9FIRM</name>
<dbReference type="PROSITE" id="PS51257">
    <property type="entry name" value="PROKAR_LIPOPROTEIN"/>
    <property type="match status" value="1"/>
</dbReference>
<gene>
    <name evidence="1" type="ORF">SAMN05660297_02159</name>
</gene>
<evidence type="ECO:0000313" key="2">
    <source>
        <dbReference type="Proteomes" id="UP000199568"/>
    </source>
</evidence>
<organism evidence="1 2">
    <name type="scientific">Natronincola peptidivorans</name>
    <dbReference type="NCBI Taxonomy" id="426128"/>
    <lineage>
        <taxon>Bacteria</taxon>
        <taxon>Bacillati</taxon>
        <taxon>Bacillota</taxon>
        <taxon>Clostridia</taxon>
        <taxon>Peptostreptococcales</taxon>
        <taxon>Natronincolaceae</taxon>
        <taxon>Natronincola</taxon>
    </lineage>
</organism>